<evidence type="ECO:0000259" key="6">
    <source>
        <dbReference type="SMART" id="SM00704"/>
    </source>
</evidence>
<dbReference type="Gene3D" id="3.40.5.90">
    <property type="entry name" value="CDGSH iron-sulfur domain, mitoNEET-type"/>
    <property type="match status" value="1"/>
</dbReference>
<evidence type="ECO:0000256" key="4">
    <source>
        <dbReference type="ARBA" id="ARBA00023014"/>
    </source>
</evidence>
<dbReference type="Proteomes" id="UP000521922">
    <property type="component" value="Unassembled WGS sequence"/>
</dbReference>
<keyword evidence="4" id="KW-0411">Iron-sulfur</keyword>
<comment type="caution">
    <text evidence="7">The sequence shown here is derived from an EMBL/GenBank/DDBJ whole genome shotgun (WGS) entry which is preliminary data.</text>
</comment>
<gene>
    <name evidence="7" type="ORF">BJ968_000725</name>
</gene>
<dbReference type="InterPro" id="IPR042216">
    <property type="entry name" value="MitoNEET_CISD"/>
</dbReference>
<accession>A0A7Y9ASF0</accession>
<proteinExistence type="predicted"/>
<evidence type="ECO:0000256" key="1">
    <source>
        <dbReference type="ARBA" id="ARBA00022714"/>
    </source>
</evidence>
<feature type="region of interest" description="Disordered" evidence="5">
    <location>
        <begin position="65"/>
        <end position="91"/>
    </location>
</feature>
<dbReference type="RefSeq" id="WP_179749301.1">
    <property type="nucleotide sequence ID" value="NZ_BAAAGN010000006.1"/>
</dbReference>
<dbReference type="Pfam" id="PF09360">
    <property type="entry name" value="zf-CDGSH"/>
    <property type="match status" value="1"/>
</dbReference>
<keyword evidence="2" id="KW-0479">Metal-binding</keyword>
<keyword evidence="8" id="KW-1185">Reference proteome</keyword>
<keyword evidence="1" id="KW-0001">2Fe-2S</keyword>
<evidence type="ECO:0000256" key="2">
    <source>
        <dbReference type="ARBA" id="ARBA00022723"/>
    </source>
</evidence>
<evidence type="ECO:0000256" key="5">
    <source>
        <dbReference type="SAM" id="MobiDB-lite"/>
    </source>
</evidence>
<feature type="domain" description="Iron-binding zinc finger CDGSH type" evidence="6">
    <location>
        <begin position="29"/>
        <end position="73"/>
    </location>
</feature>
<dbReference type="SMART" id="SM00704">
    <property type="entry name" value="ZnF_CDGSH"/>
    <property type="match status" value="1"/>
</dbReference>
<evidence type="ECO:0000313" key="8">
    <source>
        <dbReference type="Proteomes" id="UP000521922"/>
    </source>
</evidence>
<dbReference type="AlphaFoldDB" id="A0A7Y9ASF0"/>
<evidence type="ECO:0000256" key="3">
    <source>
        <dbReference type="ARBA" id="ARBA00023004"/>
    </source>
</evidence>
<dbReference type="InterPro" id="IPR018967">
    <property type="entry name" value="FeS-contain_CDGSH-typ"/>
</dbReference>
<dbReference type="EMBL" id="JACCBB010000001">
    <property type="protein sequence ID" value="NYD21185.1"/>
    <property type="molecule type" value="Genomic_DNA"/>
</dbReference>
<name>A0A7Y9ASF0_9ACTN</name>
<dbReference type="GO" id="GO:0046872">
    <property type="term" value="F:metal ion binding"/>
    <property type="evidence" value="ECO:0007669"/>
    <property type="project" value="UniProtKB-KW"/>
</dbReference>
<organism evidence="7 8">
    <name type="scientific">Kineococcus aurantiacus</name>
    <dbReference type="NCBI Taxonomy" id="37633"/>
    <lineage>
        <taxon>Bacteria</taxon>
        <taxon>Bacillati</taxon>
        <taxon>Actinomycetota</taxon>
        <taxon>Actinomycetes</taxon>
        <taxon>Kineosporiales</taxon>
        <taxon>Kineosporiaceae</taxon>
        <taxon>Kineococcus</taxon>
    </lineage>
</organism>
<protein>
    <submittedName>
        <fullName evidence="7">CDGSH-type Zn-finger protein</fullName>
    </submittedName>
</protein>
<feature type="compositionally biased region" description="Low complexity" evidence="5">
    <location>
        <begin position="81"/>
        <end position="91"/>
    </location>
</feature>
<dbReference type="GO" id="GO:0051537">
    <property type="term" value="F:2 iron, 2 sulfur cluster binding"/>
    <property type="evidence" value="ECO:0007669"/>
    <property type="project" value="UniProtKB-KW"/>
</dbReference>
<sequence>MSSEPVHPERPDEPAQRLVVTGDGPYLVEGPLEVVLPDGRRVVSERPVTAVCACRRSQIFPWCDTSHRRRRRPAPSPSPSSSPASSPEETP</sequence>
<reference evidence="7 8" key="1">
    <citation type="submission" date="2020-07" db="EMBL/GenBank/DDBJ databases">
        <title>Sequencing the genomes of 1000 actinobacteria strains.</title>
        <authorList>
            <person name="Klenk H.-P."/>
        </authorList>
    </citation>
    <scope>NUCLEOTIDE SEQUENCE [LARGE SCALE GENOMIC DNA]</scope>
    <source>
        <strain evidence="7 8">DSM 7487</strain>
    </source>
</reference>
<keyword evidence="3" id="KW-0408">Iron</keyword>
<dbReference type="GO" id="GO:0005737">
    <property type="term" value="C:cytoplasm"/>
    <property type="evidence" value="ECO:0007669"/>
    <property type="project" value="UniProtKB-ARBA"/>
</dbReference>
<evidence type="ECO:0000313" key="7">
    <source>
        <dbReference type="EMBL" id="NYD21185.1"/>
    </source>
</evidence>